<evidence type="ECO:0000259" key="8">
    <source>
        <dbReference type="PROSITE" id="PS50928"/>
    </source>
</evidence>
<feature type="transmembrane region" description="Helical" evidence="7">
    <location>
        <begin position="12"/>
        <end position="31"/>
    </location>
</feature>
<feature type="domain" description="ABC transmembrane type-1" evidence="8">
    <location>
        <begin position="98"/>
        <end position="317"/>
    </location>
</feature>
<feature type="transmembrane region" description="Helical" evidence="7">
    <location>
        <begin position="294"/>
        <end position="320"/>
    </location>
</feature>
<dbReference type="InterPro" id="IPR000515">
    <property type="entry name" value="MetI-like"/>
</dbReference>
<feature type="transmembrane region" description="Helical" evidence="7">
    <location>
        <begin position="194"/>
        <end position="212"/>
    </location>
</feature>
<dbReference type="InterPro" id="IPR035906">
    <property type="entry name" value="MetI-like_sf"/>
</dbReference>
<dbReference type="Gene3D" id="1.10.3720.10">
    <property type="entry name" value="MetI-like"/>
    <property type="match status" value="1"/>
</dbReference>
<name>A0ABP4VH05_9MICO</name>
<dbReference type="PANTHER" id="PTHR30465:SF0">
    <property type="entry name" value="OLIGOPEPTIDE TRANSPORT SYSTEM PERMEASE PROTEIN APPB"/>
    <property type="match status" value="1"/>
</dbReference>
<dbReference type="PROSITE" id="PS50928">
    <property type="entry name" value="ABC_TM1"/>
    <property type="match status" value="1"/>
</dbReference>
<comment type="caution">
    <text evidence="9">The sequence shown here is derived from an EMBL/GenBank/DDBJ whole genome shotgun (WGS) entry which is preliminary data.</text>
</comment>
<evidence type="ECO:0000256" key="2">
    <source>
        <dbReference type="ARBA" id="ARBA00022448"/>
    </source>
</evidence>
<comment type="subcellular location">
    <subcellularLocation>
        <location evidence="1 7">Cell membrane</location>
        <topology evidence="1 7">Multi-pass membrane protein</topology>
    </subcellularLocation>
</comment>
<keyword evidence="3" id="KW-1003">Cell membrane</keyword>
<keyword evidence="10" id="KW-1185">Reference proteome</keyword>
<dbReference type="EMBL" id="BAAAPM010000004">
    <property type="protein sequence ID" value="GAA1726678.1"/>
    <property type="molecule type" value="Genomic_DNA"/>
</dbReference>
<keyword evidence="4 7" id="KW-0812">Transmembrane</keyword>
<feature type="transmembrane region" description="Helical" evidence="7">
    <location>
        <begin position="137"/>
        <end position="161"/>
    </location>
</feature>
<evidence type="ECO:0000256" key="1">
    <source>
        <dbReference type="ARBA" id="ARBA00004651"/>
    </source>
</evidence>
<protein>
    <submittedName>
        <fullName evidence="9">ABC transporter permease</fullName>
    </submittedName>
</protein>
<keyword evidence="5 7" id="KW-1133">Transmembrane helix</keyword>
<proteinExistence type="inferred from homology"/>
<dbReference type="Proteomes" id="UP001501138">
    <property type="component" value="Unassembled WGS sequence"/>
</dbReference>
<dbReference type="CDD" id="cd06261">
    <property type="entry name" value="TM_PBP2"/>
    <property type="match status" value="1"/>
</dbReference>
<keyword evidence="6 7" id="KW-0472">Membrane</keyword>
<dbReference type="SUPFAM" id="SSF161098">
    <property type="entry name" value="MetI-like"/>
    <property type="match status" value="1"/>
</dbReference>
<evidence type="ECO:0000313" key="10">
    <source>
        <dbReference type="Proteomes" id="UP001501138"/>
    </source>
</evidence>
<accession>A0ABP4VH05</accession>
<dbReference type="RefSeq" id="WP_344248592.1">
    <property type="nucleotide sequence ID" value="NZ_BAAAPM010000004.1"/>
</dbReference>
<keyword evidence="2 7" id="KW-0813">Transport</keyword>
<dbReference type="PANTHER" id="PTHR30465">
    <property type="entry name" value="INNER MEMBRANE ABC TRANSPORTER"/>
    <property type="match status" value="1"/>
</dbReference>
<feature type="transmembrane region" description="Helical" evidence="7">
    <location>
        <begin position="104"/>
        <end position="125"/>
    </location>
</feature>
<sequence length="327" mass="35238">MIKYLARRMLTWVLMIFLATNLTYLLASAFLNPRANYLARNPRPPEASINATLDLYNLNDQTPLFTRWKEWITGIVTSWDWGSSPTGGSVNAEVAGRIWVSAEFVLLATVLSTLIGVGVGVYAASRQYRPADRISQQVSVVTLNIPTPVMATVAVAAGIWFNKQLGKTVLFVSGSESIGVQGFFPTLLDAARHLALPTATIVICGYAGYHFLQRSLLLDNIKADYVRTARAKGLSTATAIRRHALPMSFIPVATSVAFSIPGIFTGAVIAETIFGWEGMGRYFVTTISQSDIHGVVAVAAFGALVTALGAVLSDVVVATLDPRVRVS</sequence>
<evidence type="ECO:0000256" key="3">
    <source>
        <dbReference type="ARBA" id="ARBA00022475"/>
    </source>
</evidence>
<evidence type="ECO:0000256" key="7">
    <source>
        <dbReference type="RuleBase" id="RU363032"/>
    </source>
</evidence>
<evidence type="ECO:0000256" key="6">
    <source>
        <dbReference type="ARBA" id="ARBA00023136"/>
    </source>
</evidence>
<gene>
    <name evidence="9" type="ORF">GCM10009809_23020</name>
</gene>
<evidence type="ECO:0000256" key="4">
    <source>
        <dbReference type="ARBA" id="ARBA00022692"/>
    </source>
</evidence>
<reference evidence="10" key="1">
    <citation type="journal article" date="2019" name="Int. J. Syst. Evol. Microbiol.">
        <title>The Global Catalogue of Microorganisms (GCM) 10K type strain sequencing project: providing services to taxonomists for standard genome sequencing and annotation.</title>
        <authorList>
            <consortium name="The Broad Institute Genomics Platform"/>
            <consortium name="The Broad Institute Genome Sequencing Center for Infectious Disease"/>
            <person name="Wu L."/>
            <person name="Ma J."/>
        </authorList>
    </citation>
    <scope>NUCLEOTIDE SEQUENCE [LARGE SCALE GENOMIC DNA]</scope>
    <source>
        <strain evidence="10">JCM 15589</strain>
    </source>
</reference>
<evidence type="ECO:0000256" key="5">
    <source>
        <dbReference type="ARBA" id="ARBA00022989"/>
    </source>
</evidence>
<evidence type="ECO:0000313" key="9">
    <source>
        <dbReference type="EMBL" id="GAA1726678.1"/>
    </source>
</evidence>
<comment type="similarity">
    <text evidence="7">Belongs to the binding-protein-dependent transport system permease family.</text>
</comment>
<dbReference type="Pfam" id="PF00528">
    <property type="entry name" value="BPD_transp_1"/>
    <property type="match status" value="1"/>
</dbReference>
<feature type="transmembrane region" description="Helical" evidence="7">
    <location>
        <begin position="249"/>
        <end position="274"/>
    </location>
</feature>
<organism evidence="9 10">
    <name type="scientific">Isoptericola hypogeus</name>
    <dbReference type="NCBI Taxonomy" id="300179"/>
    <lineage>
        <taxon>Bacteria</taxon>
        <taxon>Bacillati</taxon>
        <taxon>Actinomycetota</taxon>
        <taxon>Actinomycetes</taxon>
        <taxon>Micrococcales</taxon>
        <taxon>Promicromonosporaceae</taxon>
        <taxon>Isoptericola</taxon>
    </lineage>
</organism>